<dbReference type="RefSeq" id="WP_179728843.1">
    <property type="nucleotide sequence ID" value="NZ_BAABEF010000001.1"/>
</dbReference>
<name>A0A852RQ60_9ACTN</name>
<evidence type="ECO:0000313" key="2">
    <source>
        <dbReference type="Proteomes" id="UP000582231"/>
    </source>
</evidence>
<protein>
    <submittedName>
        <fullName evidence="1">Uncharacterized protein</fullName>
    </submittedName>
</protein>
<sequence>MRDFAQRAMSPLHGIYVDGWMLYSGDLSMRQLRVGDYARIAVRCTPVREQRPGADHRVQPVLLKRGEWRDSIVDLGFPAMAHTPDVGVQVGAAIPGDFWLMPLLETDVADLAHPTSTLQEYVPVMVQTWLIEAIAEQYAAYGRRGDQSPRRETGLRWSSTSIGCRRVWSLSRAGLRRPTVQQEAISTMPDEDDQYWWEDPDELGEVNVICLMADEDVDCPLWSGGLLFSDASEFIRFGAPPDLAHDLADWAADRQVNGRTPRIDAWALALVERLAIAFDHRYRFVYKP</sequence>
<proteinExistence type="predicted"/>
<accession>A0A852RQ60</accession>
<dbReference type="Proteomes" id="UP000582231">
    <property type="component" value="Unassembled WGS sequence"/>
</dbReference>
<evidence type="ECO:0000313" key="1">
    <source>
        <dbReference type="EMBL" id="NYD32698.1"/>
    </source>
</evidence>
<keyword evidence="2" id="KW-1185">Reference proteome</keyword>
<reference evidence="1 2" key="1">
    <citation type="submission" date="2020-07" db="EMBL/GenBank/DDBJ databases">
        <title>Sequencing the genomes of 1000 actinobacteria strains.</title>
        <authorList>
            <person name="Klenk H.-P."/>
        </authorList>
    </citation>
    <scope>NUCLEOTIDE SEQUENCE [LARGE SCALE GENOMIC DNA]</scope>
    <source>
        <strain evidence="1 2">DSM 19082</strain>
    </source>
</reference>
<dbReference type="EMBL" id="JACCBF010000001">
    <property type="protein sequence ID" value="NYD32698.1"/>
    <property type="molecule type" value="Genomic_DNA"/>
</dbReference>
<dbReference type="AlphaFoldDB" id="A0A852RQ60"/>
<organism evidence="1 2">
    <name type="scientific">Nocardioides kongjuensis</name>
    <dbReference type="NCBI Taxonomy" id="349522"/>
    <lineage>
        <taxon>Bacteria</taxon>
        <taxon>Bacillati</taxon>
        <taxon>Actinomycetota</taxon>
        <taxon>Actinomycetes</taxon>
        <taxon>Propionibacteriales</taxon>
        <taxon>Nocardioidaceae</taxon>
        <taxon>Nocardioides</taxon>
    </lineage>
</organism>
<comment type="caution">
    <text evidence="1">The sequence shown here is derived from an EMBL/GenBank/DDBJ whole genome shotgun (WGS) entry which is preliminary data.</text>
</comment>
<gene>
    <name evidence="1" type="ORF">BJ958_004244</name>
</gene>